<evidence type="ECO:0000256" key="2">
    <source>
        <dbReference type="ARBA" id="ARBA00022737"/>
    </source>
</evidence>
<dbReference type="PROSITE" id="PS50222">
    <property type="entry name" value="EF_HAND_2"/>
    <property type="match status" value="5"/>
</dbReference>
<keyword evidence="6" id="KW-1185">Reference proteome</keyword>
<feature type="domain" description="EF-hand" evidence="4">
    <location>
        <begin position="103"/>
        <end position="138"/>
    </location>
</feature>
<dbReference type="InterPro" id="IPR051581">
    <property type="entry name" value="Ca-bind"/>
</dbReference>
<keyword evidence="2" id="KW-0677">Repeat</keyword>
<dbReference type="PANTHER" id="PTHR34524:SF6">
    <property type="entry name" value="CALCYPHOSINE LIKE"/>
    <property type="match status" value="1"/>
</dbReference>
<dbReference type="EMBL" id="JWZX01002942">
    <property type="protein sequence ID" value="KOO25689.1"/>
    <property type="molecule type" value="Genomic_DNA"/>
</dbReference>
<dbReference type="InterPro" id="IPR018247">
    <property type="entry name" value="EF_Hand_1_Ca_BS"/>
</dbReference>
<dbReference type="InterPro" id="IPR002048">
    <property type="entry name" value="EF_hand_dom"/>
</dbReference>
<feature type="domain" description="EF-hand" evidence="4">
    <location>
        <begin position="192"/>
        <end position="227"/>
    </location>
</feature>
<feature type="domain" description="EF-hand" evidence="4">
    <location>
        <begin position="31"/>
        <end position="66"/>
    </location>
</feature>
<keyword evidence="3" id="KW-0106">Calcium</keyword>
<dbReference type="PROSITE" id="PS00018">
    <property type="entry name" value="EF_HAND_1"/>
    <property type="match status" value="6"/>
</dbReference>
<evidence type="ECO:0000313" key="6">
    <source>
        <dbReference type="Proteomes" id="UP000037460"/>
    </source>
</evidence>
<evidence type="ECO:0000256" key="3">
    <source>
        <dbReference type="ARBA" id="ARBA00022837"/>
    </source>
</evidence>
<evidence type="ECO:0000256" key="1">
    <source>
        <dbReference type="ARBA" id="ARBA00022723"/>
    </source>
</evidence>
<dbReference type="Pfam" id="PF13499">
    <property type="entry name" value="EF-hand_7"/>
    <property type="match status" value="3"/>
</dbReference>
<accession>A0A0M0JGH8</accession>
<protein>
    <submittedName>
        <fullName evidence="5">Calmodulin-like protein 12</fullName>
    </submittedName>
</protein>
<organism evidence="5 6">
    <name type="scientific">Chrysochromulina tobinii</name>
    <dbReference type="NCBI Taxonomy" id="1460289"/>
    <lineage>
        <taxon>Eukaryota</taxon>
        <taxon>Haptista</taxon>
        <taxon>Haptophyta</taxon>
        <taxon>Prymnesiophyceae</taxon>
        <taxon>Prymnesiales</taxon>
        <taxon>Chrysochromulinaceae</taxon>
        <taxon>Chrysochromulina</taxon>
    </lineage>
</organism>
<dbReference type="InterPro" id="IPR011992">
    <property type="entry name" value="EF-hand-dom_pair"/>
</dbReference>
<feature type="domain" description="EF-hand" evidence="4">
    <location>
        <begin position="67"/>
        <end position="102"/>
    </location>
</feature>
<dbReference type="SMART" id="SM00054">
    <property type="entry name" value="EFh"/>
    <property type="match status" value="5"/>
</dbReference>
<dbReference type="Gene3D" id="1.10.238.10">
    <property type="entry name" value="EF-hand"/>
    <property type="match status" value="3"/>
</dbReference>
<gene>
    <name evidence="5" type="ORF">Ctob_009021</name>
</gene>
<keyword evidence="1" id="KW-0479">Metal-binding</keyword>
<dbReference type="CDD" id="cd00051">
    <property type="entry name" value="EFh"/>
    <property type="match status" value="2"/>
</dbReference>
<dbReference type="SUPFAM" id="SSF47473">
    <property type="entry name" value="EF-hand"/>
    <property type="match status" value="2"/>
</dbReference>
<dbReference type="Proteomes" id="UP000037460">
    <property type="component" value="Unassembled WGS sequence"/>
</dbReference>
<proteinExistence type="predicted"/>
<sequence length="388" mass="44498">MERDAADEDQDQMLDYNEFKRYVRDREVGNPSEQELRERFQALDEDGSGKIDMSEFLQFSLRDALLRASERVCDLFKKWDEDKSGTIDKGEFARAIRSFGIDVPRPEVDKLFDSLDEDGSGSLEYKELNTMLRKGTGSEASLKNLRRAEKLNVKKIERGLYAARVTALPDMVKLSMQSGESVPDQLKAILNRFSVKLLDLFRDWDRNGDGLIDAKEFRYAVAALGYDASREDLDILFNELDADGNGTLEYDEFKSAIRNCSKRQFHVASLRPTATADSAAPETDASSPVLRPHFRRMPRSIVGSRVRVFWSDDNEWHKGEVVEYSSPVPYSTPKSWSTTSALNSSYRDIMRTGKRSTMWRVRYDRGEGLMSGQEVLHDFEEVKWELLE</sequence>
<evidence type="ECO:0000259" key="4">
    <source>
        <dbReference type="PROSITE" id="PS50222"/>
    </source>
</evidence>
<dbReference type="GO" id="GO:0005509">
    <property type="term" value="F:calcium ion binding"/>
    <property type="evidence" value="ECO:0007669"/>
    <property type="project" value="InterPro"/>
</dbReference>
<evidence type="ECO:0000313" key="5">
    <source>
        <dbReference type="EMBL" id="KOO25689.1"/>
    </source>
</evidence>
<feature type="domain" description="EF-hand" evidence="4">
    <location>
        <begin position="228"/>
        <end position="263"/>
    </location>
</feature>
<name>A0A0M0JGH8_9EUKA</name>
<dbReference type="PANTHER" id="PTHR34524">
    <property type="entry name" value="CALCYPHOSIN"/>
    <property type="match status" value="1"/>
</dbReference>
<reference evidence="6" key="1">
    <citation type="journal article" date="2015" name="PLoS Genet.">
        <title>Genome Sequence and Transcriptome Analyses of Chrysochromulina tobin: Metabolic Tools for Enhanced Algal Fitness in the Prominent Order Prymnesiales (Haptophyceae).</title>
        <authorList>
            <person name="Hovde B.T."/>
            <person name="Deodato C.R."/>
            <person name="Hunsperger H.M."/>
            <person name="Ryken S.A."/>
            <person name="Yost W."/>
            <person name="Jha R.K."/>
            <person name="Patterson J."/>
            <person name="Monnat R.J. Jr."/>
            <person name="Barlow S.B."/>
            <person name="Starkenburg S.R."/>
            <person name="Cattolico R.A."/>
        </authorList>
    </citation>
    <scope>NUCLEOTIDE SEQUENCE</scope>
    <source>
        <strain evidence="6">CCMP291</strain>
    </source>
</reference>
<dbReference type="OrthoDB" id="26525at2759"/>
<dbReference type="AlphaFoldDB" id="A0A0M0JGH8"/>
<comment type="caution">
    <text evidence="5">The sequence shown here is derived from an EMBL/GenBank/DDBJ whole genome shotgun (WGS) entry which is preliminary data.</text>
</comment>